<dbReference type="EMBL" id="BAAFGK010000001">
    <property type="protein sequence ID" value="GAB0056024.1"/>
    <property type="molecule type" value="Genomic_DNA"/>
</dbReference>
<evidence type="ECO:0000256" key="1">
    <source>
        <dbReference type="ARBA" id="ARBA00003041"/>
    </source>
</evidence>
<reference evidence="9 10" key="1">
    <citation type="submission" date="2024-05" db="EMBL/GenBank/DDBJ databases">
        <authorList>
            <consortium name="Candidatus Magnetaquicoccaceae bacterium FCR-1 genome sequencing consortium"/>
            <person name="Shimoshige H."/>
            <person name="Shimamura S."/>
            <person name="Taoka A."/>
            <person name="Kobayashi H."/>
            <person name="Maekawa T."/>
        </authorList>
    </citation>
    <scope>NUCLEOTIDE SEQUENCE [LARGE SCALE GENOMIC DNA]</scope>
    <source>
        <strain evidence="9 10">FCR-1</strain>
    </source>
</reference>
<gene>
    <name evidence="9" type="ORF">SIID45300_00323</name>
</gene>
<dbReference type="PANTHER" id="PTHR34982">
    <property type="entry name" value="YOP PROTEINS TRANSLOCATION PROTEIN L"/>
    <property type="match status" value="1"/>
</dbReference>
<accession>A0ABQ0C581</accession>
<evidence type="ECO:0000313" key="10">
    <source>
        <dbReference type="Proteomes" id="UP001628193"/>
    </source>
</evidence>
<dbReference type="Proteomes" id="UP001628193">
    <property type="component" value="Unassembled WGS sequence"/>
</dbReference>
<keyword evidence="7" id="KW-1006">Bacterial flagellum protein export</keyword>
<name>A0ABQ0C581_9PROT</name>
<comment type="caution">
    <text evidence="9">The sequence shown here is derived from an EMBL/GenBank/DDBJ whole genome shotgun (WGS) entry which is preliminary data.</text>
</comment>
<sequence>MSESNVAEIIKAEAGGLECRRVGIGALLDAPREIKGEHFLRLRPDGRLPVVVPPKKEPEISPEELHARRLEQMEREVYQRVFAAAEAAGLKAGEERMEREIHAMLPRLEGVLANLEQLHARILAGAERYLVETTLVLIRDLIATELTVNPEIVAERVRRILKRAAGRKGIVIRVSPGNARILERIRAFGNLNIEADPTLSSGAVHLESDFGGLEDNLEIQLKEVELAMREYLQERLDAMDVPDIAERARESATLATAREPLPLIPDPGSVPNRPIRPPMPAMSPARAEPLAPAALAPAALAPAALASAALVGGEASVGEALSEEAFGEEDPVEATDAGEAFVENGLDGAEDWGALAGDDWSVDELDPEERVEELAIDEIFTEAS</sequence>
<evidence type="ECO:0000259" key="8">
    <source>
        <dbReference type="Pfam" id="PF02108"/>
    </source>
</evidence>
<evidence type="ECO:0000256" key="7">
    <source>
        <dbReference type="ARBA" id="ARBA00023225"/>
    </source>
</evidence>
<proteinExistence type="inferred from homology"/>
<dbReference type="PANTHER" id="PTHR34982:SF1">
    <property type="entry name" value="FLAGELLAR ASSEMBLY PROTEIN FLIH"/>
    <property type="match status" value="1"/>
</dbReference>
<evidence type="ECO:0000256" key="6">
    <source>
        <dbReference type="ARBA" id="ARBA00022927"/>
    </source>
</evidence>
<keyword evidence="10" id="KW-1185">Reference proteome</keyword>
<evidence type="ECO:0000256" key="2">
    <source>
        <dbReference type="ARBA" id="ARBA00006602"/>
    </source>
</evidence>
<dbReference type="InterPro" id="IPR051472">
    <property type="entry name" value="T3SS_Stator/FliH"/>
</dbReference>
<reference evidence="9 10" key="2">
    <citation type="submission" date="2024-09" db="EMBL/GenBank/DDBJ databases">
        <title>Draft genome sequence of Candidatus Magnetaquicoccaceae bacterium FCR-1.</title>
        <authorList>
            <person name="Shimoshige H."/>
            <person name="Shimamura S."/>
            <person name="Taoka A."/>
            <person name="Kobayashi H."/>
            <person name="Maekawa T."/>
        </authorList>
    </citation>
    <scope>NUCLEOTIDE SEQUENCE [LARGE SCALE GENOMIC DNA]</scope>
    <source>
        <strain evidence="9 10">FCR-1</strain>
    </source>
</reference>
<comment type="similarity">
    <text evidence="2">Belongs to the FliH family.</text>
</comment>
<protein>
    <recommendedName>
        <fullName evidence="3">Flagellar assembly protein FliH</fullName>
    </recommendedName>
</protein>
<evidence type="ECO:0000256" key="3">
    <source>
        <dbReference type="ARBA" id="ARBA00016507"/>
    </source>
</evidence>
<evidence type="ECO:0000256" key="5">
    <source>
        <dbReference type="ARBA" id="ARBA00022795"/>
    </source>
</evidence>
<feature type="domain" description="Flagellar assembly protein FliH/Type III secretion system HrpE" evidence="8">
    <location>
        <begin position="107"/>
        <end position="223"/>
    </location>
</feature>
<keyword evidence="6" id="KW-0653">Protein transport</keyword>
<organism evidence="9 10">
    <name type="scientific">Candidatus Magnetaquiglobus chichijimensis</name>
    <dbReference type="NCBI Taxonomy" id="3141448"/>
    <lineage>
        <taxon>Bacteria</taxon>
        <taxon>Pseudomonadati</taxon>
        <taxon>Pseudomonadota</taxon>
        <taxon>Magnetococcia</taxon>
        <taxon>Magnetococcales</taxon>
        <taxon>Candidatus Magnetaquicoccaceae</taxon>
        <taxon>Candidatus Magnetaquiglobus</taxon>
    </lineage>
</organism>
<dbReference type="Pfam" id="PF02108">
    <property type="entry name" value="FliH"/>
    <property type="match status" value="1"/>
</dbReference>
<evidence type="ECO:0000256" key="4">
    <source>
        <dbReference type="ARBA" id="ARBA00022448"/>
    </source>
</evidence>
<keyword evidence="4" id="KW-0813">Transport</keyword>
<dbReference type="InterPro" id="IPR018035">
    <property type="entry name" value="Flagellar_FliH/T3SS_HrpE"/>
</dbReference>
<dbReference type="RefSeq" id="WP_420903735.1">
    <property type="nucleotide sequence ID" value="NZ_BAAFGK010000001.1"/>
</dbReference>
<keyword evidence="5" id="KW-1005">Bacterial flagellum biogenesis</keyword>
<evidence type="ECO:0000313" key="9">
    <source>
        <dbReference type="EMBL" id="GAB0056024.1"/>
    </source>
</evidence>
<comment type="function">
    <text evidence="1">Needed for flagellar regrowth and assembly.</text>
</comment>